<keyword evidence="7" id="KW-0407">Ion channel</keyword>
<evidence type="ECO:0000256" key="4">
    <source>
        <dbReference type="ARBA" id="ARBA00022989"/>
    </source>
</evidence>
<evidence type="ECO:0000256" key="3">
    <source>
        <dbReference type="ARBA" id="ARBA00022692"/>
    </source>
</evidence>
<protein>
    <submittedName>
        <fullName evidence="15">Uncharacterized protein</fullName>
    </submittedName>
</protein>
<keyword evidence="3 10" id="KW-0812">Transmembrane</keyword>
<evidence type="ECO:0000313" key="14">
    <source>
        <dbReference type="Proteomes" id="UP000887540"/>
    </source>
</evidence>
<feature type="region of interest" description="Disordered" evidence="9">
    <location>
        <begin position="24"/>
        <end position="56"/>
    </location>
</feature>
<dbReference type="InterPro" id="IPR005821">
    <property type="entry name" value="Ion_trans_dom"/>
</dbReference>
<evidence type="ECO:0000256" key="7">
    <source>
        <dbReference type="ARBA" id="ARBA00023303"/>
    </source>
</evidence>
<evidence type="ECO:0000256" key="2">
    <source>
        <dbReference type="ARBA" id="ARBA00022448"/>
    </source>
</evidence>
<evidence type="ECO:0000313" key="15">
    <source>
        <dbReference type="WBParaSite" id="ACRNAN_scaffold596.g16941.t1"/>
    </source>
</evidence>
<keyword evidence="8" id="KW-0175">Coiled coil</keyword>
<feature type="transmembrane region" description="Helical" evidence="10">
    <location>
        <begin position="1082"/>
        <end position="1102"/>
    </location>
</feature>
<evidence type="ECO:0000256" key="1">
    <source>
        <dbReference type="ARBA" id="ARBA00004141"/>
    </source>
</evidence>
<dbReference type="PANTHER" id="PTHR13800:SF1">
    <property type="entry name" value="TRANSIENT RECEPTOR POTENTIAL CATION CHANNEL TRPM"/>
    <property type="match status" value="1"/>
</dbReference>
<accession>A0A914E6R5</accession>
<dbReference type="InterPro" id="IPR050927">
    <property type="entry name" value="TRPM"/>
</dbReference>
<dbReference type="GO" id="GO:0005261">
    <property type="term" value="F:monoatomic cation channel activity"/>
    <property type="evidence" value="ECO:0007669"/>
    <property type="project" value="TreeGrafter"/>
</dbReference>
<feature type="domain" description="TRPM-like" evidence="13">
    <location>
        <begin position="493"/>
        <end position="766"/>
    </location>
</feature>
<keyword evidence="6 10" id="KW-0472">Membrane</keyword>
<evidence type="ECO:0000256" key="6">
    <source>
        <dbReference type="ARBA" id="ARBA00023136"/>
    </source>
</evidence>
<evidence type="ECO:0000259" key="12">
    <source>
        <dbReference type="Pfam" id="PF18139"/>
    </source>
</evidence>
<dbReference type="InterPro" id="IPR057366">
    <property type="entry name" value="TRPM-like"/>
</dbReference>
<comment type="subcellular location">
    <subcellularLocation>
        <location evidence="1">Membrane</location>
        <topology evidence="1">Multi-pass membrane protein</topology>
    </subcellularLocation>
</comment>
<dbReference type="Pfam" id="PF25508">
    <property type="entry name" value="TRPM2"/>
    <property type="match status" value="1"/>
</dbReference>
<feature type="transmembrane region" description="Helical" evidence="10">
    <location>
        <begin position="1225"/>
        <end position="1250"/>
    </location>
</feature>
<dbReference type="PANTHER" id="PTHR13800">
    <property type="entry name" value="TRANSIENT RECEPTOR POTENTIAL CATION CHANNEL, SUBFAMILY M, MEMBER 6"/>
    <property type="match status" value="1"/>
</dbReference>
<keyword evidence="2" id="KW-0813">Transport</keyword>
<feature type="transmembrane region" description="Helical" evidence="10">
    <location>
        <begin position="1157"/>
        <end position="1182"/>
    </location>
</feature>
<dbReference type="Proteomes" id="UP000887540">
    <property type="component" value="Unplaced"/>
</dbReference>
<evidence type="ECO:0000259" key="13">
    <source>
        <dbReference type="Pfam" id="PF25508"/>
    </source>
</evidence>
<name>A0A914E6R5_9BILA</name>
<organism evidence="14 15">
    <name type="scientific">Acrobeloides nanus</name>
    <dbReference type="NCBI Taxonomy" id="290746"/>
    <lineage>
        <taxon>Eukaryota</taxon>
        <taxon>Metazoa</taxon>
        <taxon>Ecdysozoa</taxon>
        <taxon>Nematoda</taxon>
        <taxon>Chromadorea</taxon>
        <taxon>Rhabditida</taxon>
        <taxon>Tylenchina</taxon>
        <taxon>Cephalobomorpha</taxon>
        <taxon>Cephaloboidea</taxon>
        <taxon>Cephalobidae</taxon>
        <taxon>Acrobeloides</taxon>
    </lineage>
</organism>
<sequence>MRVLADDSWIRRRMRTRISNLGIVSHRDPSTENPQLSINSNSTSLDKPTLNKRNDKQYEKPEAFAKALSEKLYSPWIEQVFHKRECIKFIPDGNTDRCGCGRLSSSHSQLALSRFTASLIKSKSTVNTRSTHPLANVPQRDWNILEHTQESPTDAFGTIEFQGGTHAHKAHYVRLGFDSDPEDIMYLMEKVWGLQRPRLVITVHGGTTNFQLPDRLGRLFREGLLKAAMTTGAWLLTSGIDSGVVRQVATGLDEAGISARMRSKVVTIGVAPWGLVKKRERLVGKDTKVPYEHYSLSSRNKHAILNDRHSYFLLVDNGTVGRYGADIVLRKRLEEYIAAKEALKCGTKRLPIICVVLEGGISTINSILQYLTSTPAVPVIVCEGSGRASDIIAFADKWTDSEGHISDEHYTQLVEIIRHTFDSEREQANSIADSVIKCVRYKELLTVFRPSEDSNRDVDQVILRALLKGQNLSAPEQLSLTLAWDRVDIARAEIFVDGQADWSTHALHSAMMDALLLNRVEFVKLLLENGVSLKRFLTINRLEQLYNAEPARLSILYHLLGPRFTDHAEVVPIFTLPDIGETIEKLVGNAFRSHYTTRGFKSKYEKIKRRATLSRIGSFLSNKGEDRTAKKRNSLITQDGKEASEGDFKHPFNDLMLWAVLTRRHEMAKCFWLYGEEAMAKALTAIRLYRYMSRVAADDYTEVEVSNILREHAEDFRELSFELLNHCYQQDGETTMRLLTAELPNWGHHTCLSLAVISNVKRFLAHPCCQILLAELWHGGLRFRSQSNFKVILAVLFPPTILWLDFKAFSHKEAASKRSPSNQLVFNDDSDSEDEEPKFTIDQARISLLSLHLSNLFRANASVANRILFKKSHVEPPPNHIDNTSPKIDIPNSLRKSSRVAKRLTEESDGLLTRQRSTLSLNKGSNVWKQRFCDWKWKLLLFYSAPITSFWIWAISFSIFMLSFIYVLLIEFPMHVTHLEWFQFCYVLAVGLEHFRKLLILESSSFVEKVQVFYNRYWNILTTVSVLTYFIGFAFRFNPETVHTYSRVILASNSVLWHMKMYDYLSVHPRIGPYITMAGKMVLAMSYIIIMLLVCLMAFGVARQSITFPHEKWNWLLVRNIFYKPYFMLYGEVYAGEIDTCGDEGTNCVPGGWIPPILMTVFLIVANILLINMLIAIFKYVYKVKNSNKHINFLATSSMSPMLFRNKYGCFKDTTKFWSMKAPRLFLVSLKFPAPFTPIVHLFLLVRYLFDRKSCSRNASKRHGHRSTRTDFAIKISVDADELKRLHDFEEDCMDDFLRRKHLVQAQAHGTQNSLQKIIDSNNELSLSMKQIVEENAMLKMNMKELQENLQNMRTNQANMQAYLRRPTVDQNLDQVDNNINAQVPLSIRVSLSPEHPIPPGDAFRGRSQSSNNYSYIEEPTHSLSKNNHARFYNANNFLTPTWYSPPLSPHDKRHRHRNSVSLSEELAQMLSITGSEVPAAGAIETPSVRSFIEQTASSSESLYPNEVIVHDQS</sequence>
<feature type="coiled-coil region" evidence="8">
    <location>
        <begin position="1329"/>
        <end position="1363"/>
    </location>
</feature>
<dbReference type="InterPro" id="IPR041491">
    <property type="entry name" value="TRPM_SLOG"/>
</dbReference>
<evidence type="ECO:0000259" key="11">
    <source>
        <dbReference type="Pfam" id="PF00520"/>
    </source>
</evidence>
<feature type="transmembrane region" description="Helical" evidence="10">
    <location>
        <begin position="939"/>
        <end position="969"/>
    </location>
</feature>
<feature type="domain" description="Ion transport" evidence="11">
    <location>
        <begin position="952"/>
        <end position="1178"/>
    </location>
</feature>
<dbReference type="Pfam" id="PF00520">
    <property type="entry name" value="Ion_trans"/>
    <property type="match status" value="1"/>
</dbReference>
<dbReference type="GO" id="GO:0030001">
    <property type="term" value="P:metal ion transport"/>
    <property type="evidence" value="ECO:0007669"/>
    <property type="project" value="TreeGrafter"/>
</dbReference>
<keyword evidence="14" id="KW-1185">Reference proteome</keyword>
<keyword evidence="4 10" id="KW-1133">Transmembrane helix</keyword>
<feature type="domain" description="TRPM SLOG" evidence="12">
    <location>
        <begin position="170"/>
        <end position="438"/>
    </location>
</feature>
<feature type="compositionally biased region" description="Polar residues" evidence="9">
    <location>
        <begin position="31"/>
        <end position="46"/>
    </location>
</feature>
<dbReference type="Pfam" id="PF18139">
    <property type="entry name" value="LSDAT_euk"/>
    <property type="match status" value="1"/>
</dbReference>
<evidence type="ECO:0000256" key="5">
    <source>
        <dbReference type="ARBA" id="ARBA00023065"/>
    </source>
</evidence>
<dbReference type="WBParaSite" id="ACRNAN_scaffold596.g16941.t1">
    <property type="protein sequence ID" value="ACRNAN_scaffold596.g16941.t1"/>
    <property type="gene ID" value="ACRNAN_scaffold596.g16941"/>
</dbReference>
<proteinExistence type="predicted"/>
<evidence type="ECO:0000256" key="8">
    <source>
        <dbReference type="SAM" id="Coils"/>
    </source>
</evidence>
<keyword evidence="5" id="KW-0406">Ion transport</keyword>
<dbReference type="GO" id="GO:0005886">
    <property type="term" value="C:plasma membrane"/>
    <property type="evidence" value="ECO:0007669"/>
    <property type="project" value="TreeGrafter"/>
</dbReference>
<evidence type="ECO:0000256" key="10">
    <source>
        <dbReference type="SAM" id="Phobius"/>
    </source>
</evidence>
<reference evidence="15" key="1">
    <citation type="submission" date="2022-11" db="UniProtKB">
        <authorList>
            <consortium name="WormBaseParasite"/>
        </authorList>
    </citation>
    <scope>IDENTIFICATION</scope>
</reference>
<evidence type="ECO:0000256" key="9">
    <source>
        <dbReference type="SAM" id="MobiDB-lite"/>
    </source>
</evidence>
<feature type="transmembrane region" description="Helical" evidence="10">
    <location>
        <begin position="1020"/>
        <end position="1038"/>
    </location>
</feature>